<organism evidence="1 2">
    <name type="scientific">Diacronema lutheri</name>
    <name type="common">Unicellular marine alga</name>
    <name type="synonym">Monochrysis lutheri</name>
    <dbReference type="NCBI Taxonomy" id="2081491"/>
    <lineage>
        <taxon>Eukaryota</taxon>
        <taxon>Haptista</taxon>
        <taxon>Haptophyta</taxon>
        <taxon>Pavlovophyceae</taxon>
        <taxon>Pavlovales</taxon>
        <taxon>Pavlovaceae</taxon>
        <taxon>Diacronema</taxon>
    </lineage>
</organism>
<sequence>MLDSINYPEVSALSNARRKTHYSGDRPALLLQTKSVAQEAEDEMWRQLAKRPTLPEPVKLPPIEKTADEIRSVTLMHKALSFRRQDLGNAFTTGGPTSNLCAFQVP</sequence>
<dbReference type="EMBL" id="JAGTXO010000001">
    <property type="protein sequence ID" value="KAG8470139.1"/>
    <property type="molecule type" value="Genomic_DNA"/>
</dbReference>
<proteinExistence type="predicted"/>
<protein>
    <submittedName>
        <fullName evidence="1">Uncharacterized protein</fullName>
    </submittedName>
</protein>
<dbReference type="AlphaFoldDB" id="A0A8J6CEY7"/>
<comment type="caution">
    <text evidence="1">The sequence shown here is derived from an EMBL/GenBank/DDBJ whole genome shotgun (WGS) entry which is preliminary data.</text>
</comment>
<evidence type="ECO:0000313" key="2">
    <source>
        <dbReference type="Proteomes" id="UP000751190"/>
    </source>
</evidence>
<reference evidence="1" key="1">
    <citation type="submission" date="2021-05" db="EMBL/GenBank/DDBJ databases">
        <title>The genome of the haptophyte Pavlova lutheri (Diacronema luteri, Pavlovales) - a model for lipid biosynthesis in eukaryotic algae.</title>
        <authorList>
            <person name="Hulatt C.J."/>
            <person name="Posewitz M.C."/>
        </authorList>
    </citation>
    <scope>NUCLEOTIDE SEQUENCE</scope>
    <source>
        <strain evidence="1">NIVA-4/92</strain>
    </source>
</reference>
<name>A0A8J6CEY7_DIALT</name>
<keyword evidence="2" id="KW-1185">Reference proteome</keyword>
<accession>A0A8J6CEY7</accession>
<evidence type="ECO:0000313" key="1">
    <source>
        <dbReference type="EMBL" id="KAG8470139.1"/>
    </source>
</evidence>
<gene>
    <name evidence="1" type="ORF">KFE25_008560</name>
</gene>
<dbReference type="Proteomes" id="UP000751190">
    <property type="component" value="Unassembled WGS sequence"/>
</dbReference>